<dbReference type="PANTHER" id="PTHR24305:SF230">
    <property type="entry name" value="P450, PUTATIVE (EUROFUNG)-RELATED"/>
    <property type="match status" value="1"/>
</dbReference>
<dbReference type="GO" id="GO:0016705">
    <property type="term" value="F:oxidoreductase activity, acting on paired donors, with incorporation or reduction of molecular oxygen"/>
    <property type="evidence" value="ECO:0007669"/>
    <property type="project" value="InterPro"/>
</dbReference>
<evidence type="ECO:0000256" key="5">
    <source>
        <dbReference type="ARBA" id="ARBA00023002"/>
    </source>
</evidence>
<dbReference type="GO" id="GO:0004497">
    <property type="term" value="F:monooxygenase activity"/>
    <property type="evidence" value="ECO:0007669"/>
    <property type="project" value="UniProtKB-KW"/>
</dbReference>
<comment type="cofactor">
    <cofactor evidence="1 8">
        <name>heme</name>
        <dbReference type="ChEBI" id="CHEBI:30413"/>
    </cofactor>
</comment>
<evidence type="ECO:0000256" key="6">
    <source>
        <dbReference type="ARBA" id="ARBA00023004"/>
    </source>
</evidence>
<dbReference type="PRINTS" id="PR00385">
    <property type="entry name" value="P450"/>
</dbReference>
<comment type="caution">
    <text evidence="11">The sequence shown here is derived from an EMBL/GenBank/DDBJ whole genome shotgun (WGS) entry which is preliminary data.</text>
</comment>
<evidence type="ECO:0000256" key="2">
    <source>
        <dbReference type="ARBA" id="ARBA00010617"/>
    </source>
</evidence>
<keyword evidence="10" id="KW-1133">Transmembrane helix</keyword>
<dbReference type="GO" id="GO:0020037">
    <property type="term" value="F:heme binding"/>
    <property type="evidence" value="ECO:0007669"/>
    <property type="project" value="InterPro"/>
</dbReference>
<keyword evidence="5 9" id="KW-0560">Oxidoreductase</keyword>
<feature type="transmembrane region" description="Helical" evidence="10">
    <location>
        <begin position="6"/>
        <end position="28"/>
    </location>
</feature>
<dbReference type="Proteomes" id="UP001243330">
    <property type="component" value="Unassembled WGS sequence"/>
</dbReference>
<sequence>MTLASYVPLGIGAIPQILISATCLWLLFHLGRGIYQAYFSPLHRVPGPKLWVIIPIIPKIKILLGTIDQELRQLHRKYGNAVRWSPDHITFTTSEAWKTIYGHKHGQFPKYNSSEQLEPQSNILFADDANHARIRRGVSHAFSPKALAEQEPLIYEYVDKLVWRLSDVAESRMPTEMGRWFHIASFDIVGDLTFGESLGGLDNNELHYVVTHVLLFIERAKKLFELNRLLGPLRWIVMPIIARDAEKGFRDMFTYTRSAVQRRIDIDGELDRRDFMQGLLRGKDEKLINSMEEIITNANTIFVAGSDTTATLMTAATFYLLSTPEAYKRAVTEVRSAFQSAAEINFTNATARLPYLLAVLNETFRLYPPVPSVNERMVPDTGERIYVEDYYLPPHTCVGVHHSSAGLSESNFAQPESFIPERWLPEVAQDPASPFHADKRDAIQPFSYGPRNCVGKHLAYNEMRVIMARLLWEFDMTLDKSSLKWTTPYSEHKSWTIWKKPTLVVHIKKRQFQT</sequence>
<keyword evidence="10" id="KW-0472">Membrane</keyword>
<keyword evidence="12" id="KW-1185">Reference proteome</keyword>
<name>A0AAD9EC23_9PEZI</name>
<feature type="binding site" description="axial binding residue" evidence="8">
    <location>
        <position position="453"/>
    </location>
    <ligand>
        <name>heme</name>
        <dbReference type="ChEBI" id="CHEBI:30413"/>
    </ligand>
    <ligandPart>
        <name>Fe</name>
        <dbReference type="ChEBI" id="CHEBI:18248"/>
    </ligandPart>
</feature>
<keyword evidence="10" id="KW-0812">Transmembrane</keyword>
<accession>A0AAD9EC23</accession>
<keyword evidence="6 8" id="KW-0408">Iron</keyword>
<dbReference type="GO" id="GO:0005506">
    <property type="term" value="F:iron ion binding"/>
    <property type="evidence" value="ECO:0007669"/>
    <property type="project" value="InterPro"/>
</dbReference>
<dbReference type="PRINTS" id="PR00463">
    <property type="entry name" value="EP450I"/>
</dbReference>
<protein>
    <submittedName>
        <fullName evidence="11">Benzoate 4-monooxygenase cytochrome p450</fullName>
    </submittedName>
</protein>
<dbReference type="PROSITE" id="PS00086">
    <property type="entry name" value="CYTOCHROME_P450"/>
    <property type="match status" value="1"/>
</dbReference>
<keyword evidence="4 8" id="KW-0479">Metal-binding</keyword>
<dbReference type="SUPFAM" id="SSF48264">
    <property type="entry name" value="Cytochrome P450"/>
    <property type="match status" value="1"/>
</dbReference>
<dbReference type="InterPro" id="IPR002401">
    <property type="entry name" value="Cyt_P450_E_grp-I"/>
</dbReference>
<keyword evidence="7 9" id="KW-0503">Monooxygenase</keyword>
<evidence type="ECO:0000256" key="10">
    <source>
        <dbReference type="SAM" id="Phobius"/>
    </source>
</evidence>
<dbReference type="InterPro" id="IPR050121">
    <property type="entry name" value="Cytochrome_P450_monoxygenase"/>
</dbReference>
<evidence type="ECO:0000256" key="3">
    <source>
        <dbReference type="ARBA" id="ARBA00022617"/>
    </source>
</evidence>
<evidence type="ECO:0000256" key="7">
    <source>
        <dbReference type="ARBA" id="ARBA00023033"/>
    </source>
</evidence>
<organism evidence="11 12">
    <name type="scientific">Colletotrichum chrysophilum</name>
    <dbReference type="NCBI Taxonomy" id="1836956"/>
    <lineage>
        <taxon>Eukaryota</taxon>
        <taxon>Fungi</taxon>
        <taxon>Dikarya</taxon>
        <taxon>Ascomycota</taxon>
        <taxon>Pezizomycotina</taxon>
        <taxon>Sordariomycetes</taxon>
        <taxon>Hypocreomycetidae</taxon>
        <taxon>Glomerellales</taxon>
        <taxon>Glomerellaceae</taxon>
        <taxon>Colletotrichum</taxon>
        <taxon>Colletotrichum gloeosporioides species complex</taxon>
    </lineage>
</organism>
<proteinExistence type="inferred from homology"/>
<evidence type="ECO:0000256" key="9">
    <source>
        <dbReference type="RuleBase" id="RU000461"/>
    </source>
</evidence>
<evidence type="ECO:0000256" key="8">
    <source>
        <dbReference type="PIRSR" id="PIRSR602401-1"/>
    </source>
</evidence>
<dbReference type="CDD" id="cd11058">
    <property type="entry name" value="CYP60B-like"/>
    <property type="match status" value="1"/>
</dbReference>
<dbReference type="Pfam" id="PF00067">
    <property type="entry name" value="p450"/>
    <property type="match status" value="1"/>
</dbReference>
<dbReference type="InterPro" id="IPR001128">
    <property type="entry name" value="Cyt_P450"/>
</dbReference>
<dbReference type="InterPro" id="IPR036396">
    <property type="entry name" value="Cyt_P450_sf"/>
</dbReference>
<dbReference type="EMBL" id="JAQOWY010000400">
    <property type="protein sequence ID" value="KAK1842688.1"/>
    <property type="molecule type" value="Genomic_DNA"/>
</dbReference>
<gene>
    <name evidence="11" type="ORF">CCHR01_14695</name>
</gene>
<evidence type="ECO:0000256" key="1">
    <source>
        <dbReference type="ARBA" id="ARBA00001971"/>
    </source>
</evidence>
<evidence type="ECO:0000313" key="12">
    <source>
        <dbReference type="Proteomes" id="UP001243330"/>
    </source>
</evidence>
<comment type="similarity">
    <text evidence="2 9">Belongs to the cytochrome P450 family.</text>
</comment>
<dbReference type="AlphaFoldDB" id="A0AAD9EC23"/>
<evidence type="ECO:0000256" key="4">
    <source>
        <dbReference type="ARBA" id="ARBA00022723"/>
    </source>
</evidence>
<reference evidence="11" key="1">
    <citation type="submission" date="2023-01" db="EMBL/GenBank/DDBJ databases">
        <title>Colletotrichum chrysophilum M932 genome sequence.</title>
        <authorList>
            <person name="Baroncelli R."/>
        </authorList>
    </citation>
    <scope>NUCLEOTIDE SEQUENCE</scope>
    <source>
        <strain evidence="11">M932</strain>
    </source>
</reference>
<evidence type="ECO:0000313" key="11">
    <source>
        <dbReference type="EMBL" id="KAK1842688.1"/>
    </source>
</evidence>
<dbReference type="PANTHER" id="PTHR24305">
    <property type="entry name" value="CYTOCHROME P450"/>
    <property type="match status" value="1"/>
</dbReference>
<dbReference type="InterPro" id="IPR017972">
    <property type="entry name" value="Cyt_P450_CS"/>
</dbReference>
<dbReference type="Gene3D" id="1.10.630.10">
    <property type="entry name" value="Cytochrome P450"/>
    <property type="match status" value="1"/>
</dbReference>
<keyword evidence="3 8" id="KW-0349">Heme</keyword>